<proteinExistence type="inferred from homology"/>
<dbReference type="Gene3D" id="3.40.50.300">
    <property type="entry name" value="P-loop containing nucleotide triphosphate hydrolases"/>
    <property type="match status" value="1"/>
</dbReference>
<dbReference type="AlphaFoldDB" id="A0A507FD60"/>
<keyword evidence="6" id="KW-0342">GTP-binding</keyword>
<dbReference type="PANTHER" id="PTHR24072">
    <property type="entry name" value="RHO FAMILY GTPASE"/>
    <property type="match status" value="1"/>
</dbReference>
<dbReference type="InterPro" id="IPR001806">
    <property type="entry name" value="Small_GTPase"/>
</dbReference>
<dbReference type="InterPro" id="IPR005225">
    <property type="entry name" value="Small_GTP-bd"/>
</dbReference>
<dbReference type="PROSITE" id="PS51421">
    <property type="entry name" value="RAS"/>
    <property type="match status" value="1"/>
</dbReference>
<keyword evidence="12" id="KW-1185">Reference proteome</keyword>
<evidence type="ECO:0000256" key="3">
    <source>
        <dbReference type="ARBA" id="ARBA00022475"/>
    </source>
</evidence>
<dbReference type="SUPFAM" id="SSF48295">
    <property type="entry name" value="TrpR-like"/>
    <property type="match status" value="1"/>
</dbReference>
<dbReference type="Pfam" id="PF00071">
    <property type="entry name" value="Ras"/>
    <property type="match status" value="1"/>
</dbReference>
<dbReference type="GO" id="GO:0005525">
    <property type="term" value="F:GTP binding"/>
    <property type="evidence" value="ECO:0007669"/>
    <property type="project" value="UniProtKB-KW"/>
</dbReference>
<evidence type="ECO:0000256" key="2">
    <source>
        <dbReference type="ARBA" id="ARBA00010142"/>
    </source>
</evidence>
<keyword evidence="9" id="KW-0636">Prenylation</keyword>
<dbReference type="InterPro" id="IPR027417">
    <property type="entry name" value="P-loop_NTPase"/>
</dbReference>
<keyword evidence="4" id="KW-0488">Methylation</keyword>
<dbReference type="PROSITE" id="PS51420">
    <property type="entry name" value="RHO"/>
    <property type="match status" value="1"/>
</dbReference>
<keyword evidence="3" id="KW-1003">Cell membrane</keyword>
<dbReference type="SMART" id="SM00174">
    <property type="entry name" value="RHO"/>
    <property type="match status" value="1"/>
</dbReference>
<dbReference type="NCBIfam" id="TIGR00231">
    <property type="entry name" value="small_GTP"/>
    <property type="match status" value="1"/>
</dbReference>
<dbReference type="Pfam" id="PF03184">
    <property type="entry name" value="DDE_1"/>
    <property type="match status" value="1"/>
</dbReference>
<dbReference type="FunFam" id="3.40.50.300:FF:000983">
    <property type="entry name" value="Rho family GTPase"/>
    <property type="match status" value="1"/>
</dbReference>
<evidence type="ECO:0000256" key="9">
    <source>
        <dbReference type="ARBA" id="ARBA00023289"/>
    </source>
</evidence>
<accession>A0A507FD60</accession>
<dbReference type="Proteomes" id="UP000320333">
    <property type="component" value="Unassembled WGS sequence"/>
</dbReference>
<sequence>MMKVVIVGDGACGKTSLLHVFTRREFPQSYTPTVFENTTVVVNLKHHGTVRMQLADTAGQEHLHQMRKMSYDGADVVLVAFDVASWVSFENVELKWAPDARLNCGSSVPIVLVGLKTDLRRDPRTVDMLQRTGNVPIAYHDGHQLAQIIGAHAYIECSSLENINVDDVFLAASRAFFKSNKLSPSPAPTSKTGIVHLYSMSRKRSFPISFKKKVAEHAMGGISISQTALKYDIDCKQVCTWVKQHRSNAFSSIRGTAKTVHKGHKQTGAGTMDVAVIQKPSIRRRQSMSDETNFQLVALHVPKPSIRRRQSTSDETNSQLVASNDNCFWILPLRPTHVAQNIDVDPELVSNFIENVKAQMAMHQISPDCVFNMDQTNVPFDIAAKSTITRRGARTVNIRKPKTKGGSRATACLTVGMNGIKLPSFIVVKGTRLGKQKNAPVITEAHNSLSQLDSSTTLFTAQDNAWCDEDVMLEWIDCVWEPYTVSKGKQPMLLMLDHYKAHLTSAVNSRLSACHTIPVSIPAGATSKAQVLDVGINRPFKNLMFECQTHWSLENPDSAIGRRKIADMMITSWKNIRASTIIKTFHKIGFYCSTTTLDALLEVMESNGENGIAQIEEIEEEDEYNSGLGLEYVRDGVETDW</sequence>
<protein>
    <recommendedName>
        <fullName evidence="10">DDE-1 domain-containing protein</fullName>
    </recommendedName>
</protein>
<evidence type="ECO:0000313" key="11">
    <source>
        <dbReference type="EMBL" id="TPX73216.1"/>
    </source>
</evidence>
<dbReference type="PRINTS" id="PR00449">
    <property type="entry name" value="RASTRNSFRMNG"/>
</dbReference>
<name>A0A507FD60_9FUNG</name>
<gene>
    <name evidence="11" type="ORF">CcCBS67573_g05521</name>
</gene>
<evidence type="ECO:0000256" key="1">
    <source>
        <dbReference type="ARBA" id="ARBA00004342"/>
    </source>
</evidence>
<evidence type="ECO:0000313" key="12">
    <source>
        <dbReference type="Proteomes" id="UP000320333"/>
    </source>
</evidence>
<evidence type="ECO:0000256" key="7">
    <source>
        <dbReference type="ARBA" id="ARBA00023136"/>
    </source>
</evidence>
<evidence type="ECO:0000256" key="8">
    <source>
        <dbReference type="ARBA" id="ARBA00023288"/>
    </source>
</evidence>
<comment type="subcellular location">
    <subcellularLocation>
        <location evidence="1">Cell membrane</location>
        <topology evidence="1">Lipid-anchor</topology>
        <orientation evidence="1">Cytoplasmic side</orientation>
    </subcellularLocation>
</comment>
<dbReference type="PROSITE" id="PS51419">
    <property type="entry name" value="RAB"/>
    <property type="match status" value="1"/>
</dbReference>
<comment type="similarity">
    <text evidence="2">Belongs to the small GTPase superfamily. Rho family.</text>
</comment>
<keyword evidence="7" id="KW-0472">Membrane</keyword>
<evidence type="ECO:0000256" key="6">
    <source>
        <dbReference type="ARBA" id="ARBA00023134"/>
    </source>
</evidence>
<organism evidence="11 12">
    <name type="scientific">Chytriomyces confervae</name>
    <dbReference type="NCBI Taxonomy" id="246404"/>
    <lineage>
        <taxon>Eukaryota</taxon>
        <taxon>Fungi</taxon>
        <taxon>Fungi incertae sedis</taxon>
        <taxon>Chytridiomycota</taxon>
        <taxon>Chytridiomycota incertae sedis</taxon>
        <taxon>Chytridiomycetes</taxon>
        <taxon>Chytridiales</taxon>
        <taxon>Chytriomycetaceae</taxon>
        <taxon>Chytriomyces</taxon>
    </lineage>
</organism>
<dbReference type="EMBL" id="QEAP01000201">
    <property type="protein sequence ID" value="TPX73216.1"/>
    <property type="molecule type" value="Genomic_DNA"/>
</dbReference>
<dbReference type="GO" id="GO:0005886">
    <property type="term" value="C:plasma membrane"/>
    <property type="evidence" value="ECO:0007669"/>
    <property type="project" value="UniProtKB-SubCell"/>
</dbReference>
<keyword evidence="5" id="KW-0547">Nucleotide-binding</keyword>
<dbReference type="SMART" id="SM00173">
    <property type="entry name" value="RAS"/>
    <property type="match status" value="1"/>
</dbReference>
<dbReference type="GO" id="GO:0003924">
    <property type="term" value="F:GTPase activity"/>
    <property type="evidence" value="ECO:0007669"/>
    <property type="project" value="InterPro"/>
</dbReference>
<dbReference type="InterPro" id="IPR010921">
    <property type="entry name" value="Trp_repressor/repl_initiator"/>
</dbReference>
<dbReference type="GO" id="GO:0007264">
    <property type="term" value="P:small GTPase-mediated signal transduction"/>
    <property type="evidence" value="ECO:0007669"/>
    <property type="project" value="InterPro"/>
</dbReference>
<dbReference type="SMART" id="SM00176">
    <property type="entry name" value="RAN"/>
    <property type="match status" value="1"/>
</dbReference>
<dbReference type="GO" id="GO:0043565">
    <property type="term" value="F:sequence-specific DNA binding"/>
    <property type="evidence" value="ECO:0007669"/>
    <property type="project" value="InterPro"/>
</dbReference>
<dbReference type="InterPro" id="IPR004875">
    <property type="entry name" value="DDE_SF_endonuclease_dom"/>
</dbReference>
<dbReference type="InterPro" id="IPR003578">
    <property type="entry name" value="Small_GTPase_Rho"/>
</dbReference>
<reference evidence="11 12" key="1">
    <citation type="journal article" date="2019" name="Sci. Rep.">
        <title>Comparative genomics of chytrid fungi reveal insights into the obligate biotrophic and pathogenic lifestyle of Synchytrium endobioticum.</title>
        <authorList>
            <person name="van de Vossenberg B.T.L.H."/>
            <person name="Warris S."/>
            <person name="Nguyen H.D.T."/>
            <person name="van Gent-Pelzer M.P.E."/>
            <person name="Joly D.L."/>
            <person name="van de Geest H.C."/>
            <person name="Bonants P.J.M."/>
            <person name="Smith D.S."/>
            <person name="Levesque C.A."/>
            <person name="van der Lee T.A.J."/>
        </authorList>
    </citation>
    <scope>NUCLEOTIDE SEQUENCE [LARGE SCALE GENOMIC DNA]</scope>
    <source>
        <strain evidence="11 12">CBS 675.73</strain>
    </source>
</reference>
<evidence type="ECO:0000256" key="5">
    <source>
        <dbReference type="ARBA" id="ARBA00022741"/>
    </source>
</evidence>
<dbReference type="SMART" id="SM00175">
    <property type="entry name" value="RAB"/>
    <property type="match status" value="1"/>
</dbReference>
<evidence type="ECO:0000256" key="4">
    <source>
        <dbReference type="ARBA" id="ARBA00022481"/>
    </source>
</evidence>
<evidence type="ECO:0000259" key="10">
    <source>
        <dbReference type="Pfam" id="PF03184"/>
    </source>
</evidence>
<dbReference type="STRING" id="246404.A0A507FD60"/>
<dbReference type="SUPFAM" id="SSF52540">
    <property type="entry name" value="P-loop containing nucleoside triphosphate hydrolases"/>
    <property type="match status" value="1"/>
</dbReference>
<dbReference type="OrthoDB" id="2105078at2759"/>
<keyword evidence="8" id="KW-0449">Lipoprotein</keyword>
<comment type="caution">
    <text evidence="11">The sequence shown here is derived from an EMBL/GenBank/DDBJ whole genome shotgun (WGS) entry which is preliminary data.</text>
</comment>
<feature type="domain" description="DDE-1" evidence="10">
    <location>
        <begin position="415"/>
        <end position="585"/>
    </location>
</feature>